<gene>
    <name evidence="2" type="ORF">GO755_13320</name>
</gene>
<dbReference type="SUPFAM" id="SSF46894">
    <property type="entry name" value="C-terminal effector domain of the bipartite response regulators"/>
    <property type="match status" value="1"/>
</dbReference>
<dbReference type="EMBL" id="WPIN01000004">
    <property type="protein sequence ID" value="MVM31014.1"/>
    <property type="molecule type" value="Genomic_DNA"/>
</dbReference>
<accession>A0A7K1SB16</accession>
<dbReference type="PROSITE" id="PS50043">
    <property type="entry name" value="HTH_LUXR_2"/>
    <property type="match status" value="1"/>
</dbReference>
<dbReference type="InterPro" id="IPR000792">
    <property type="entry name" value="Tscrpt_reg_LuxR_C"/>
</dbReference>
<dbReference type="PROSITE" id="PS00622">
    <property type="entry name" value="HTH_LUXR_1"/>
    <property type="match status" value="1"/>
</dbReference>
<evidence type="ECO:0000259" key="1">
    <source>
        <dbReference type="PROSITE" id="PS50043"/>
    </source>
</evidence>
<dbReference type="AlphaFoldDB" id="A0A7K1SB16"/>
<feature type="domain" description="HTH luxR-type" evidence="1">
    <location>
        <begin position="20"/>
        <end position="85"/>
    </location>
</feature>
<dbReference type="InterPro" id="IPR036388">
    <property type="entry name" value="WH-like_DNA-bd_sf"/>
</dbReference>
<name>A0A7K1SB16_9BACT</name>
<dbReference type="SMART" id="SM00421">
    <property type="entry name" value="HTH_LUXR"/>
    <property type="match status" value="1"/>
</dbReference>
<reference evidence="2 3" key="1">
    <citation type="submission" date="2019-12" db="EMBL/GenBank/DDBJ databases">
        <title>Spirosoma sp. HMF4905 genome sequencing and assembly.</title>
        <authorList>
            <person name="Kang H."/>
            <person name="Cha I."/>
            <person name="Kim H."/>
            <person name="Joh K."/>
        </authorList>
    </citation>
    <scope>NUCLEOTIDE SEQUENCE [LARGE SCALE GENOMIC DNA]</scope>
    <source>
        <strain evidence="2 3">HMF4905</strain>
    </source>
</reference>
<dbReference type="Proteomes" id="UP000436006">
    <property type="component" value="Unassembled WGS sequence"/>
</dbReference>
<keyword evidence="3" id="KW-1185">Reference proteome</keyword>
<protein>
    <recommendedName>
        <fullName evidence="1">HTH luxR-type domain-containing protein</fullName>
    </recommendedName>
</protein>
<comment type="caution">
    <text evidence="2">The sequence shown here is derived from an EMBL/GenBank/DDBJ whole genome shotgun (WGS) entry which is preliminary data.</text>
</comment>
<sequence>MQLLHRSPKQIFEPSDAFCLNQGLSDLTRCEWKILLHVATDLTNLEIAEKLCLTPKSVENYRTRIGTKLDLKGWHKLAKFARKHADELRRCYQQEMGKLPPK</sequence>
<dbReference type="GO" id="GO:0006355">
    <property type="term" value="P:regulation of DNA-templated transcription"/>
    <property type="evidence" value="ECO:0007669"/>
    <property type="project" value="InterPro"/>
</dbReference>
<evidence type="ECO:0000313" key="3">
    <source>
        <dbReference type="Proteomes" id="UP000436006"/>
    </source>
</evidence>
<dbReference type="InterPro" id="IPR016032">
    <property type="entry name" value="Sig_transdc_resp-reg_C-effctor"/>
</dbReference>
<proteinExistence type="predicted"/>
<dbReference type="RefSeq" id="WP_157585479.1">
    <property type="nucleotide sequence ID" value="NZ_WPIN01000004.1"/>
</dbReference>
<dbReference type="Pfam" id="PF00196">
    <property type="entry name" value="GerE"/>
    <property type="match status" value="1"/>
</dbReference>
<dbReference type="GO" id="GO:0003677">
    <property type="term" value="F:DNA binding"/>
    <property type="evidence" value="ECO:0007669"/>
    <property type="project" value="InterPro"/>
</dbReference>
<evidence type="ECO:0000313" key="2">
    <source>
        <dbReference type="EMBL" id="MVM31014.1"/>
    </source>
</evidence>
<organism evidence="2 3">
    <name type="scientific">Spirosoma arboris</name>
    <dbReference type="NCBI Taxonomy" id="2682092"/>
    <lineage>
        <taxon>Bacteria</taxon>
        <taxon>Pseudomonadati</taxon>
        <taxon>Bacteroidota</taxon>
        <taxon>Cytophagia</taxon>
        <taxon>Cytophagales</taxon>
        <taxon>Cytophagaceae</taxon>
        <taxon>Spirosoma</taxon>
    </lineage>
</organism>
<dbReference type="Gene3D" id="1.10.10.10">
    <property type="entry name" value="Winged helix-like DNA-binding domain superfamily/Winged helix DNA-binding domain"/>
    <property type="match status" value="1"/>
</dbReference>